<keyword evidence="3" id="KW-1185">Reference proteome</keyword>
<reference evidence="3" key="1">
    <citation type="submission" date="2016-06" db="EMBL/GenBank/DDBJ databases">
        <authorList>
            <person name="Varghese N."/>
            <person name="Submissions Spin"/>
        </authorList>
    </citation>
    <scope>NUCLEOTIDE SEQUENCE [LARGE SCALE GENOMIC DNA]</scope>
    <source>
        <strain evidence="3">DSM 43909</strain>
    </source>
</reference>
<evidence type="ECO:0000256" key="1">
    <source>
        <dbReference type="SAM" id="MobiDB-lite"/>
    </source>
</evidence>
<protein>
    <submittedName>
        <fullName evidence="2">Uncharacterized protein</fullName>
    </submittedName>
</protein>
<organism evidence="2 3">
    <name type="scientific">Micromonospora viridifaciens</name>
    <dbReference type="NCBI Taxonomy" id="1881"/>
    <lineage>
        <taxon>Bacteria</taxon>
        <taxon>Bacillati</taxon>
        <taxon>Actinomycetota</taxon>
        <taxon>Actinomycetes</taxon>
        <taxon>Micromonosporales</taxon>
        <taxon>Micromonosporaceae</taxon>
        <taxon>Micromonospora</taxon>
    </lineage>
</organism>
<name>A0A1C4UK33_MICVI</name>
<evidence type="ECO:0000313" key="3">
    <source>
        <dbReference type="Proteomes" id="UP000198242"/>
    </source>
</evidence>
<proteinExistence type="predicted"/>
<gene>
    <name evidence="2" type="ORF">GA0074695_0572</name>
</gene>
<feature type="region of interest" description="Disordered" evidence="1">
    <location>
        <begin position="13"/>
        <end position="45"/>
    </location>
</feature>
<dbReference type="EMBL" id="LT607411">
    <property type="protein sequence ID" value="SCE72015.1"/>
    <property type="molecule type" value="Genomic_DNA"/>
</dbReference>
<dbReference type="Proteomes" id="UP000198242">
    <property type="component" value="Chromosome I"/>
</dbReference>
<sequence>MIQVTIRAQFRPARLSSASTRRARAVSDTTKPTPMRKTIGKAPSPPGVPTLSCACRYAF</sequence>
<evidence type="ECO:0000313" key="2">
    <source>
        <dbReference type="EMBL" id="SCE72015.1"/>
    </source>
</evidence>
<dbReference type="AlphaFoldDB" id="A0A1C4UK33"/>
<accession>A0A1C4UK33</accession>